<organism evidence="2 3">
    <name type="scientific">Sphaerimonospora thailandensis</name>
    <dbReference type="NCBI Taxonomy" id="795644"/>
    <lineage>
        <taxon>Bacteria</taxon>
        <taxon>Bacillati</taxon>
        <taxon>Actinomycetota</taxon>
        <taxon>Actinomycetes</taxon>
        <taxon>Streptosporangiales</taxon>
        <taxon>Streptosporangiaceae</taxon>
        <taxon>Sphaerimonospora</taxon>
    </lineage>
</organism>
<accession>A0A8J3VYT1</accession>
<keyword evidence="3" id="KW-1185">Reference proteome</keyword>
<evidence type="ECO:0008006" key="4">
    <source>
        <dbReference type="Google" id="ProtNLM"/>
    </source>
</evidence>
<evidence type="ECO:0000256" key="1">
    <source>
        <dbReference type="SAM" id="Phobius"/>
    </source>
</evidence>
<keyword evidence="1" id="KW-0812">Transmembrane</keyword>
<dbReference type="Proteomes" id="UP000610966">
    <property type="component" value="Unassembled WGS sequence"/>
</dbReference>
<dbReference type="InterPro" id="IPR025339">
    <property type="entry name" value="DUF4245"/>
</dbReference>
<dbReference type="Pfam" id="PF14030">
    <property type="entry name" value="DUF4245"/>
    <property type="match status" value="1"/>
</dbReference>
<sequence>MQETGSLARVGRFTQGIYGYVFALLVCLAGAGLFLLVTPQSRTEHIPRVDFSIDQINAARAASYEIVSPREVLPNWVPNSSNLTDNAGAVTWRLGFATARRQHAMLAQSDEQPSGEFANRMANTDKVTGSRQINGETWQERLRQDKNQRSLVRVLPDRTVVVTGTADWAELTALAQSLVAQPRPETTPSATS</sequence>
<protein>
    <recommendedName>
        <fullName evidence="4">DUF4245 domain-containing protein</fullName>
    </recommendedName>
</protein>
<gene>
    <name evidence="2" type="ORF">Mth01_14640</name>
</gene>
<keyword evidence="1" id="KW-1133">Transmembrane helix</keyword>
<name>A0A8J3VYT1_9ACTN</name>
<evidence type="ECO:0000313" key="2">
    <source>
        <dbReference type="EMBL" id="GIH69211.1"/>
    </source>
</evidence>
<evidence type="ECO:0000313" key="3">
    <source>
        <dbReference type="Proteomes" id="UP000610966"/>
    </source>
</evidence>
<reference evidence="2" key="1">
    <citation type="submission" date="2021-01" db="EMBL/GenBank/DDBJ databases">
        <title>Whole genome shotgun sequence of Sphaerimonospora thailandensis NBRC 107569.</title>
        <authorList>
            <person name="Komaki H."/>
            <person name="Tamura T."/>
        </authorList>
    </citation>
    <scope>NUCLEOTIDE SEQUENCE</scope>
    <source>
        <strain evidence="2">NBRC 107569</strain>
    </source>
</reference>
<feature type="transmembrane region" description="Helical" evidence="1">
    <location>
        <begin position="17"/>
        <end position="38"/>
    </location>
</feature>
<proteinExistence type="predicted"/>
<keyword evidence="1" id="KW-0472">Membrane</keyword>
<dbReference type="AlphaFoldDB" id="A0A8J3VYT1"/>
<dbReference type="EMBL" id="BOOG01000013">
    <property type="protein sequence ID" value="GIH69211.1"/>
    <property type="molecule type" value="Genomic_DNA"/>
</dbReference>
<comment type="caution">
    <text evidence="2">The sequence shown here is derived from an EMBL/GenBank/DDBJ whole genome shotgun (WGS) entry which is preliminary data.</text>
</comment>